<keyword evidence="2" id="KW-0812">Transmembrane</keyword>
<keyword evidence="2" id="KW-0472">Membrane</keyword>
<proteinExistence type="predicted"/>
<organism evidence="3 4">
    <name type="scientific">Corynespora cassiicola Philippines</name>
    <dbReference type="NCBI Taxonomy" id="1448308"/>
    <lineage>
        <taxon>Eukaryota</taxon>
        <taxon>Fungi</taxon>
        <taxon>Dikarya</taxon>
        <taxon>Ascomycota</taxon>
        <taxon>Pezizomycotina</taxon>
        <taxon>Dothideomycetes</taxon>
        <taxon>Pleosporomycetidae</taxon>
        <taxon>Pleosporales</taxon>
        <taxon>Corynesporascaceae</taxon>
        <taxon>Corynespora</taxon>
    </lineage>
</organism>
<evidence type="ECO:0000256" key="1">
    <source>
        <dbReference type="SAM" id="MobiDB-lite"/>
    </source>
</evidence>
<name>A0A2T2NT42_CORCC</name>
<protein>
    <submittedName>
        <fullName evidence="3">Uncharacterized protein</fullName>
    </submittedName>
</protein>
<gene>
    <name evidence="3" type="ORF">BS50DRAFT_674942</name>
</gene>
<reference evidence="3 4" key="1">
    <citation type="journal article" date="2018" name="Front. Microbiol.">
        <title>Genome-Wide Analysis of Corynespora cassiicola Leaf Fall Disease Putative Effectors.</title>
        <authorList>
            <person name="Lopez D."/>
            <person name="Ribeiro S."/>
            <person name="Label P."/>
            <person name="Fumanal B."/>
            <person name="Venisse J.S."/>
            <person name="Kohler A."/>
            <person name="de Oliveira R.R."/>
            <person name="Labutti K."/>
            <person name="Lipzen A."/>
            <person name="Lail K."/>
            <person name="Bauer D."/>
            <person name="Ohm R.A."/>
            <person name="Barry K.W."/>
            <person name="Spatafora J."/>
            <person name="Grigoriev I.V."/>
            <person name="Martin F.M."/>
            <person name="Pujade-Renaud V."/>
        </authorList>
    </citation>
    <scope>NUCLEOTIDE SEQUENCE [LARGE SCALE GENOMIC DNA]</scope>
    <source>
        <strain evidence="3 4">Philippines</strain>
    </source>
</reference>
<dbReference type="EMBL" id="KZ678133">
    <property type="protein sequence ID" value="PSN68554.1"/>
    <property type="molecule type" value="Genomic_DNA"/>
</dbReference>
<dbReference type="OrthoDB" id="5381672at2759"/>
<feature type="transmembrane region" description="Helical" evidence="2">
    <location>
        <begin position="641"/>
        <end position="664"/>
    </location>
</feature>
<feature type="transmembrane region" description="Helical" evidence="2">
    <location>
        <begin position="101"/>
        <end position="125"/>
    </location>
</feature>
<evidence type="ECO:0000313" key="3">
    <source>
        <dbReference type="EMBL" id="PSN68554.1"/>
    </source>
</evidence>
<keyword evidence="2" id="KW-1133">Transmembrane helix</keyword>
<evidence type="ECO:0000256" key="2">
    <source>
        <dbReference type="SAM" id="Phobius"/>
    </source>
</evidence>
<accession>A0A2T2NT42</accession>
<sequence length="797" mass="88521">MTSASKTPAARSDYERARTSETYTASDRPSKISNDDVPQALRYRLRALLLMGFYIPILVIPWVLTCVLVHHPVNEPTYYKQSGLPPNTIRLHRRLINGISVLNTIAGIVTIPLISSLLAQAAVIYTQRRRKSQHVTIRQAFALADRGWSNISVLWDSWVAWSKGSATHGPGSKFLTLSAILLVIAAIQLPIREIFLSTEQTLVFSRSEKDVSIDYLQYFRPARYTYDLGHDSEPDDMSSIPEDLVVQDVGNSLASLSVFKFPPNLWIQEVPSSPEFMLQAGPWNLLSGQRGYVAALPNGTTTGVMRHRIMRLNSSASCADVDQSEFPSQCGGENPFTASFLRPDQLRVRVCVPGSRGKFPWTVSRDRQQLHEEIFLDISDATGIRQRESWNSSVSRNVTRHCTTQTERGYFELGNYRNRYQAGPLLDRWEEPDIWATEGEYNDWMSPEWIGDTEKYRYSIGRAPAGERRRPSTEDRITDLVNWTPNKRGGLEWPPVPGSQNPNRTMTGPLMTLAISLFGERSLFAFADASTNATSPSAAAQLCQSGRLPYFSRTLDSNVTSACANATAADVSPKQDEQNLINLMKAWLASIFYAPDETETSLDIGLYFANEAMLLQTVQNTFLGTARPITSSDGSYIPRPVISLTGIILVSVLILLQLLGLAYLTYYIYLVPAWTGALDALAVARIAKSLGYDDLPGIGAVEERDERHLGAIDGLVGIVEVGKECEDGVEVDGEKDGRVEIGLGASGLFHRRLAKFRIKRAKPADSMEMHRFCECEGCTRRRANAVERGASGAYNAL</sequence>
<dbReference type="Proteomes" id="UP000240883">
    <property type="component" value="Unassembled WGS sequence"/>
</dbReference>
<keyword evidence="4" id="KW-1185">Reference proteome</keyword>
<dbReference type="AlphaFoldDB" id="A0A2T2NT42"/>
<feature type="transmembrane region" description="Helical" evidence="2">
    <location>
        <begin position="174"/>
        <end position="191"/>
    </location>
</feature>
<feature type="region of interest" description="Disordered" evidence="1">
    <location>
        <begin position="1"/>
        <end position="31"/>
    </location>
</feature>
<feature type="transmembrane region" description="Helical" evidence="2">
    <location>
        <begin position="48"/>
        <end position="70"/>
    </location>
</feature>
<evidence type="ECO:0000313" key="4">
    <source>
        <dbReference type="Proteomes" id="UP000240883"/>
    </source>
</evidence>